<dbReference type="EMBL" id="UINC01212927">
    <property type="protein sequence ID" value="SVE37464.1"/>
    <property type="molecule type" value="Genomic_DNA"/>
</dbReference>
<protein>
    <recommendedName>
        <fullName evidence="2">Methyltransferase type 11 domain-containing protein</fullName>
    </recommendedName>
</protein>
<dbReference type="CDD" id="cd02440">
    <property type="entry name" value="AdoMet_MTases"/>
    <property type="match status" value="1"/>
</dbReference>
<dbReference type="SUPFAM" id="SSF53335">
    <property type="entry name" value="S-adenosyl-L-methionine-dependent methyltransferases"/>
    <property type="match status" value="1"/>
</dbReference>
<proteinExistence type="predicted"/>
<accession>A0A383CZG9</accession>
<gene>
    <name evidence="1" type="ORF">METZ01_LOCUS490318</name>
</gene>
<sequence length="82" mass="8980">MESYLQKGMKILDVGAGGGEMLYLLGKKGCEASGIEPNNGYANYATEQYGVDIQVGFAEDADFNPNTFDAILLFHVLEHMEE</sequence>
<organism evidence="1">
    <name type="scientific">marine metagenome</name>
    <dbReference type="NCBI Taxonomy" id="408172"/>
    <lineage>
        <taxon>unclassified sequences</taxon>
        <taxon>metagenomes</taxon>
        <taxon>ecological metagenomes</taxon>
    </lineage>
</organism>
<dbReference type="InterPro" id="IPR029063">
    <property type="entry name" value="SAM-dependent_MTases_sf"/>
</dbReference>
<feature type="non-terminal residue" evidence="1">
    <location>
        <position position="82"/>
    </location>
</feature>
<dbReference type="Pfam" id="PF13489">
    <property type="entry name" value="Methyltransf_23"/>
    <property type="match status" value="1"/>
</dbReference>
<dbReference type="AlphaFoldDB" id="A0A383CZG9"/>
<evidence type="ECO:0000313" key="1">
    <source>
        <dbReference type="EMBL" id="SVE37464.1"/>
    </source>
</evidence>
<reference evidence="1" key="1">
    <citation type="submission" date="2018-05" db="EMBL/GenBank/DDBJ databases">
        <authorList>
            <person name="Lanie J.A."/>
            <person name="Ng W.-L."/>
            <person name="Kazmierczak K.M."/>
            <person name="Andrzejewski T.M."/>
            <person name="Davidsen T.M."/>
            <person name="Wayne K.J."/>
            <person name="Tettelin H."/>
            <person name="Glass J.I."/>
            <person name="Rusch D."/>
            <person name="Podicherti R."/>
            <person name="Tsui H.-C.T."/>
            <person name="Winkler M.E."/>
        </authorList>
    </citation>
    <scope>NUCLEOTIDE SEQUENCE</scope>
</reference>
<evidence type="ECO:0008006" key="2">
    <source>
        <dbReference type="Google" id="ProtNLM"/>
    </source>
</evidence>
<dbReference type="Gene3D" id="3.40.50.150">
    <property type="entry name" value="Vaccinia Virus protein VP39"/>
    <property type="match status" value="1"/>
</dbReference>
<name>A0A383CZG9_9ZZZZ</name>